<dbReference type="GO" id="GO:0005654">
    <property type="term" value="C:nucleoplasm"/>
    <property type="evidence" value="ECO:0007669"/>
    <property type="project" value="TreeGrafter"/>
</dbReference>
<keyword evidence="2" id="KW-0647">Proteasome</keyword>
<evidence type="ECO:0000256" key="1">
    <source>
        <dbReference type="ARBA" id="ARBA00005883"/>
    </source>
</evidence>
<feature type="region of interest" description="Disordered" evidence="5">
    <location>
        <begin position="21"/>
        <end position="50"/>
    </location>
</feature>
<dbReference type="SUPFAM" id="SSF47216">
    <property type="entry name" value="Proteasome activator"/>
    <property type="match status" value="1"/>
</dbReference>
<evidence type="ECO:0000256" key="5">
    <source>
        <dbReference type="SAM" id="MobiDB-lite"/>
    </source>
</evidence>
<dbReference type="GO" id="GO:0005737">
    <property type="term" value="C:cytoplasm"/>
    <property type="evidence" value="ECO:0007669"/>
    <property type="project" value="TreeGrafter"/>
</dbReference>
<name>A0A8C7WWK2_9TELE</name>
<comment type="function">
    <text evidence="4">Implicated in immunoproteasome assembly and required for efficient antigen processing. The PA28 activator complex enhances the generation of class I binding peptides by altering the cleavage pattern of the proteasome.</text>
</comment>
<evidence type="ECO:0000256" key="3">
    <source>
        <dbReference type="ARBA" id="ARBA00022990"/>
    </source>
</evidence>
<feature type="compositionally biased region" description="Acidic residues" evidence="5">
    <location>
        <begin position="30"/>
        <end position="41"/>
    </location>
</feature>
<dbReference type="GeneTree" id="ENSGT00950000183098"/>
<dbReference type="GO" id="GO:0061133">
    <property type="term" value="F:endopeptidase activator activity"/>
    <property type="evidence" value="ECO:0007669"/>
    <property type="project" value="TreeGrafter"/>
</dbReference>
<dbReference type="InterPro" id="IPR009077">
    <property type="entry name" value="Proteasome_activ_PA28"/>
</dbReference>
<protein>
    <submittedName>
        <fullName evidence="7">Proteasome activator subunit 2</fullName>
    </submittedName>
</protein>
<feature type="domain" description="Proteasome activator PA28 C-terminal" evidence="6">
    <location>
        <begin position="55"/>
        <end position="150"/>
    </location>
</feature>
<evidence type="ECO:0000313" key="7">
    <source>
        <dbReference type="Ensembl" id="ENSOSIP00000004199.1"/>
    </source>
</evidence>
<dbReference type="Proteomes" id="UP000694383">
    <property type="component" value="Unplaced"/>
</dbReference>
<comment type="similarity">
    <text evidence="1">Belongs to the PA28 family.</text>
</comment>
<keyword evidence="8" id="KW-1185">Reference proteome</keyword>
<reference evidence="7" key="1">
    <citation type="submission" date="2025-08" db="UniProtKB">
        <authorList>
            <consortium name="Ensembl"/>
        </authorList>
    </citation>
    <scope>IDENTIFICATION</scope>
</reference>
<evidence type="ECO:0000256" key="2">
    <source>
        <dbReference type="ARBA" id="ARBA00022942"/>
    </source>
</evidence>
<dbReference type="FunFam" id="1.20.120.180:FF:000002">
    <property type="entry name" value="Proteasome activator complex subunit 1"/>
    <property type="match status" value="1"/>
</dbReference>
<dbReference type="Gene3D" id="1.20.120.180">
    <property type="entry name" value="Proteasome activator pa28, C-terminal domain"/>
    <property type="match status" value="1"/>
</dbReference>
<dbReference type="AlphaFoldDB" id="A0A8C7WWK2"/>
<dbReference type="PANTHER" id="PTHR10660:SF6">
    <property type="entry name" value="PROTEASOME ACTIVATOR COMPLEX SUBUNIT 2"/>
    <property type="match status" value="1"/>
</dbReference>
<dbReference type="GO" id="GO:0008537">
    <property type="term" value="C:proteasome activator complex"/>
    <property type="evidence" value="ECO:0007669"/>
    <property type="project" value="InterPro"/>
</dbReference>
<dbReference type="InterPro" id="IPR036252">
    <property type="entry name" value="Proteasome_activ_sf"/>
</dbReference>
<proteinExistence type="inferred from homology"/>
<evidence type="ECO:0000256" key="4">
    <source>
        <dbReference type="ARBA" id="ARBA00037467"/>
    </source>
</evidence>
<dbReference type="GO" id="GO:2000045">
    <property type="term" value="P:regulation of G1/S transition of mitotic cell cycle"/>
    <property type="evidence" value="ECO:0007669"/>
    <property type="project" value="TreeGrafter"/>
</dbReference>
<accession>A0A8C7WWK2</accession>
<dbReference type="PANTHER" id="PTHR10660">
    <property type="entry name" value="PROTEASOME REGULATOR PA28"/>
    <property type="match status" value="1"/>
</dbReference>
<dbReference type="InterPro" id="IPR036997">
    <property type="entry name" value="PA28_C_sf"/>
</dbReference>
<dbReference type="Pfam" id="PF02252">
    <property type="entry name" value="PA28_C"/>
    <property type="match status" value="1"/>
</dbReference>
<sequence length="161" mass="17963">MLIFVLQDDAFILTDSLQAPLDIPIPEPPSPEEEDMETDKDEDGKKKKAPKCGFIKGNEKIMTLLERVKPEIVALRETIITVSCWIQHLIPKIEDGNDFGVAIQEKILERIAAVKTKVDSFQTNINKYFSERGDAVAKASKETHVVSGRRLLVARGYAGTP</sequence>
<keyword evidence="3" id="KW-0007">Acetylation</keyword>
<dbReference type="InterPro" id="IPR003186">
    <property type="entry name" value="PA28_C"/>
</dbReference>
<evidence type="ECO:0000313" key="8">
    <source>
        <dbReference type="Proteomes" id="UP000694383"/>
    </source>
</evidence>
<evidence type="ECO:0000259" key="6">
    <source>
        <dbReference type="Pfam" id="PF02252"/>
    </source>
</evidence>
<dbReference type="Ensembl" id="ENSOSIT00000004498.1">
    <property type="protein sequence ID" value="ENSOSIP00000004199.1"/>
    <property type="gene ID" value="ENSOSIG00000002841.1"/>
</dbReference>
<dbReference type="GO" id="GO:0061136">
    <property type="term" value="P:regulation of proteasomal protein catabolic process"/>
    <property type="evidence" value="ECO:0007669"/>
    <property type="project" value="TreeGrafter"/>
</dbReference>
<reference evidence="7" key="2">
    <citation type="submission" date="2025-09" db="UniProtKB">
        <authorList>
            <consortium name="Ensembl"/>
        </authorList>
    </citation>
    <scope>IDENTIFICATION</scope>
</reference>
<organism evidence="7 8">
    <name type="scientific">Oryzias sinensis</name>
    <name type="common">Chinese medaka</name>
    <dbReference type="NCBI Taxonomy" id="183150"/>
    <lineage>
        <taxon>Eukaryota</taxon>
        <taxon>Metazoa</taxon>
        <taxon>Chordata</taxon>
        <taxon>Craniata</taxon>
        <taxon>Vertebrata</taxon>
        <taxon>Euteleostomi</taxon>
        <taxon>Actinopterygii</taxon>
        <taxon>Neopterygii</taxon>
        <taxon>Teleostei</taxon>
        <taxon>Neoteleostei</taxon>
        <taxon>Acanthomorphata</taxon>
        <taxon>Ovalentaria</taxon>
        <taxon>Atherinomorphae</taxon>
        <taxon>Beloniformes</taxon>
        <taxon>Adrianichthyidae</taxon>
        <taxon>Oryziinae</taxon>
        <taxon>Oryzias</taxon>
    </lineage>
</organism>